<name>A0AAD3SZ04_NEPGR</name>
<evidence type="ECO:0000256" key="1">
    <source>
        <dbReference type="SAM" id="MobiDB-lite"/>
    </source>
</evidence>
<keyword evidence="2" id="KW-0812">Transmembrane</keyword>
<protein>
    <submittedName>
        <fullName evidence="3">Uncharacterized protein</fullName>
    </submittedName>
</protein>
<dbReference type="AlphaFoldDB" id="A0AAD3SZ04"/>
<organism evidence="3 4">
    <name type="scientific">Nepenthes gracilis</name>
    <name type="common">Slender pitcher plant</name>
    <dbReference type="NCBI Taxonomy" id="150966"/>
    <lineage>
        <taxon>Eukaryota</taxon>
        <taxon>Viridiplantae</taxon>
        <taxon>Streptophyta</taxon>
        <taxon>Embryophyta</taxon>
        <taxon>Tracheophyta</taxon>
        <taxon>Spermatophyta</taxon>
        <taxon>Magnoliopsida</taxon>
        <taxon>eudicotyledons</taxon>
        <taxon>Gunneridae</taxon>
        <taxon>Pentapetalae</taxon>
        <taxon>Caryophyllales</taxon>
        <taxon>Nepenthaceae</taxon>
        <taxon>Nepenthes</taxon>
    </lineage>
</organism>
<gene>
    <name evidence="3" type="ORF">Nepgr_021135</name>
</gene>
<evidence type="ECO:0000313" key="3">
    <source>
        <dbReference type="EMBL" id="GMH19294.1"/>
    </source>
</evidence>
<accession>A0AAD3SZ04</accession>
<dbReference type="EMBL" id="BSYO01000020">
    <property type="protein sequence ID" value="GMH19294.1"/>
    <property type="molecule type" value="Genomic_DNA"/>
</dbReference>
<proteinExistence type="predicted"/>
<evidence type="ECO:0000256" key="2">
    <source>
        <dbReference type="SAM" id="Phobius"/>
    </source>
</evidence>
<keyword evidence="4" id="KW-1185">Reference proteome</keyword>
<dbReference type="Proteomes" id="UP001279734">
    <property type="component" value="Unassembled WGS sequence"/>
</dbReference>
<comment type="caution">
    <text evidence="3">The sequence shown here is derived from an EMBL/GenBank/DDBJ whole genome shotgun (WGS) entry which is preliminary data.</text>
</comment>
<reference evidence="3" key="1">
    <citation type="submission" date="2023-05" db="EMBL/GenBank/DDBJ databases">
        <title>Nepenthes gracilis genome sequencing.</title>
        <authorList>
            <person name="Fukushima K."/>
        </authorList>
    </citation>
    <scope>NUCLEOTIDE SEQUENCE</scope>
    <source>
        <strain evidence="3">SING2019-196</strain>
    </source>
</reference>
<keyword evidence="2" id="KW-1133">Transmembrane helix</keyword>
<feature type="transmembrane region" description="Helical" evidence="2">
    <location>
        <begin position="14"/>
        <end position="33"/>
    </location>
</feature>
<sequence>MPRAAADLAKCKSLLIWFVANLWTNVWFAYAMGCGRRSVISLRNMKRFAAVLGDVAVHFVLYHTEAASSRMKKLQPATHVAVHRVYAVGWLLRGGWHLLQGPPGSTDRNVSGGGSSRAEDDALYQTL</sequence>
<feature type="region of interest" description="Disordered" evidence="1">
    <location>
        <begin position="105"/>
        <end position="127"/>
    </location>
</feature>
<evidence type="ECO:0000313" key="4">
    <source>
        <dbReference type="Proteomes" id="UP001279734"/>
    </source>
</evidence>
<keyword evidence="2" id="KW-0472">Membrane</keyword>